<gene>
    <name evidence="1" type="ORF">N7539_004841</name>
</gene>
<dbReference type="AlphaFoldDB" id="A0A9W9X5S7"/>
<dbReference type="GeneID" id="81624692"/>
<evidence type="ECO:0000313" key="1">
    <source>
        <dbReference type="EMBL" id="KAJ5484853.1"/>
    </source>
</evidence>
<comment type="caution">
    <text evidence="1">The sequence shown here is derived from an EMBL/GenBank/DDBJ whole genome shotgun (WGS) entry which is preliminary data.</text>
</comment>
<reference evidence="1" key="2">
    <citation type="journal article" date="2023" name="IMA Fungus">
        <title>Comparative genomic study of the Penicillium genus elucidates a diverse pangenome and 15 lateral gene transfer events.</title>
        <authorList>
            <person name="Petersen C."/>
            <person name="Sorensen T."/>
            <person name="Nielsen M.R."/>
            <person name="Sondergaard T.E."/>
            <person name="Sorensen J.L."/>
            <person name="Fitzpatrick D.A."/>
            <person name="Frisvad J.C."/>
            <person name="Nielsen K.L."/>
        </authorList>
    </citation>
    <scope>NUCLEOTIDE SEQUENCE</scope>
    <source>
        <strain evidence="1">IBT 30728</strain>
    </source>
</reference>
<organism evidence="1 2">
    <name type="scientific">Penicillium diatomitis</name>
    <dbReference type="NCBI Taxonomy" id="2819901"/>
    <lineage>
        <taxon>Eukaryota</taxon>
        <taxon>Fungi</taxon>
        <taxon>Dikarya</taxon>
        <taxon>Ascomycota</taxon>
        <taxon>Pezizomycotina</taxon>
        <taxon>Eurotiomycetes</taxon>
        <taxon>Eurotiomycetidae</taxon>
        <taxon>Eurotiales</taxon>
        <taxon>Aspergillaceae</taxon>
        <taxon>Penicillium</taxon>
    </lineage>
</organism>
<dbReference type="EMBL" id="JAPWDQ010000005">
    <property type="protein sequence ID" value="KAJ5484853.1"/>
    <property type="molecule type" value="Genomic_DNA"/>
</dbReference>
<dbReference type="RefSeq" id="XP_056789637.1">
    <property type="nucleotide sequence ID" value="XM_056934443.1"/>
</dbReference>
<reference evidence="1" key="1">
    <citation type="submission" date="2022-12" db="EMBL/GenBank/DDBJ databases">
        <authorList>
            <person name="Petersen C."/>
        </authorList>
    </citation>
    <scope>NUCLEOTIDE SEQUENCE</scope>
    <source>
        <strain evidence="1">IBT 30728</strain>
    </source>
</reference>
<evidence type="ECO:0000313" key="2">
    <source>
        <dbReference type="Proteomes" id="UP001148312"/>
    </source>
</evidence>
<keyword evidence="2" id="KW-1185">Reference proteome</keyword>
<name>A0A9W9X5S7_9EURO</name>
<sequence length="95" mass="10617">MPTEPVRCSALSFPRLTETLSILGYLLRSLRLLGLALAHDPDCATGSQKYEICRRQNGGGVRKEERQTWYEFAQLASTESPTLRISKLSDCAMLV</sequence>
<proteinExistence type="predicted"/>
<accession>A0A9W9X5S7</accession>
<dbReference type="Proteomes" id="UP001148312">
    <property type="component" value="Unassembled WGS sequence"/>
</dbReference>
<protein>
    <submittedName>
        <fullName evidence="1">Uncharacterized protein</fullName>
    </submittedName>
</protein>